<evidence type="ECO:0000313" key="2">
    <source>
        <dbReference type="Proteomes" id="UP000044026"/>
    </source>
</evidence>
<gene>
    <name evidence="1" type="ORF">CCAN12_510021</name>
</gene>
<reference evidence="1 2" key="1">
    <citation type="submission" date="2015-01" db="EMBL/GenBank/DDBJ databases">
        <authorList>
            <person name="Xiang T."/>
            <person name="Song Y."/>
            <person name="Huang L."/>
            <person name="Wang B."/>
            <person name="Wu P."/>
        </authorList>
    </citation>
    <scope>NUCLEOTIDE SEQUENCE [LARGE SCALE GENOMIC DNA]</scope>
    <source>
        <strain evidence="1 2">Cc12</strain>
    </source>
</reference>
<dbReference type="GeneID" id="69581468"/>
<evidence type="ECO:0000313" key="1">
    <source>
        <dbReference type="EMBL" id="CEN34158.1"/>
    </source>
</evidence>
<protein>
    <submittedName>
        <fullName evidence="1">Uncharacterized protein</fullName>
    </submittedName>
</protein>
<sequence>MEATIKDTKLLQIKDIQEILDCTKHTAMRLRIEIAQHFSLEKSNHVTYRHLRKYLNL</sequence>
<dbReference type="EMBL" id="CDOE01000047">
    <property type="protein sequence ID" value="CEN34158.1"/>
    <property type="molecule type" value="Genomic_DNA"/>
</dbReference>
<dbReference type="AlphaFoldDB" id="A0A0B7H976"/>
<dbReference type="Proteomes" id="UP000044026">
    <property type="component" value="Unassembled WGS sequence"/>
</dbReference>
<proteinExistence type="predicted"/>
<dbReference type="RefSeq" id="WP_156124809.1">
    <property type="nucleotide sequence ID" value="NZ_CP022382.1"/>
</dbReference>
<organism evidence="1 2">
    <name type="scientific">Capnocytophaga canimorsus</name>
    <dbReference type="NCBI Taxonomy" id="28188"/>
    <lineage>
        <taxon>Bacteria</taxon>
        <taxon>Pseudomonadati</taxon>
        <taxon>Bacteroidota</taxon>
        <taxon>Flavobacteriia</taxon>
        <taxon>Flavobacteriales</taxon>
        <taxon>Flavobacteriaceae</taxon>
        <taxon>Capnocytophaga</taxon>
    </lineage>
</organism>
<accession>A0A0B7H976</accession>
<name>A0A0B7H976_9FLAO</name>